<dbReference type="Proteomes" id="UP000006054">
    <property type="component" value="Chromosome"/>
</dbReference>
<reference evidence="2" key="1">
    <citation type="submission" date="2012-06" db="EMBL/GenBank/DDBJ databases">
        <title>The complete genome of Flexibacter litoralis DSM 6794.</title>
        <authorList>
            <person name="Lucas S."/>
            <person name="Copeland A."/>
            <person name="Lapidus A."/>
            <person name="Glavina del Rio T."/>
            <person name="Dalin E."/>
            <person name="Tice H."/>
            <person name="Bruce D."/>
            <person name="Goodwin L."/>
            <person name="Pitluck S."/>
            <person name="Peters L."/>
            <person name="Ovchinnikova G."/>
            <person name="Lu M."/>
            <person name="Kyrpides N."/>
            <person name="Mavromatis K."/>
            <person name="Ivanova N."/>
            <person name="Brettin T."/>
            <person name="Detter J.C."/>
            <person name="Han C."/>
            <person name="Larimer F."/>
            <person name="Land M."/>
            <person name="Hauser L."/>
            <person name="Markowitz V."/>
            <person name="Cheng J.-F."/>
            <person name="Hugenholtz P."/>
            <person name="Woyke T."/>
            <person name="Wu D."/>
            <person name="Spring S."/>
            <person name="Lang E."/>
            <person name="Kopitz M."/>
            <person name="Brambilla E."/>
            <person name="Klenk H.-P."/>
            <person name="Eisen J.A."/>
        </authorList>
    </citation>
    <scope>NUCLEOTIDE SEQUENCE [LARGE SCALE GENOMIC DNA]</scope>
    <source>
        <strain evidence="2">ATCC 23117 / DSM 6794 / NBRC 15988 / NCIMB 1366 / Sio-4</strain>
    </source>
</reference>
<dbReference type="AlphaFoldDB" id="I4AN28"/>
<proteinExistence type="predicted"/>
<dbReference type="HOGENOM" id="CLU_2219227_0_0_10"/>
<evidence type="ECO:0000313" key="2">
    <source>
        <dbReference type="Proteomes" id="UP000006054"/>
    </source>
</evidence>
<protein>
    <submittedName>
        <fullName evidence="1">Uncharacterized protein</fullName>
    </submittedName>
</protein>
<sequence>MDKRTLKSITSAVAGAETAIRFLPGDLHQKPEYEGAFGAIASVTGAVALGQAVLKKDAFNKGNRLNTAIILCLGTASILQGIKKVKQAYAKKTEQYNLMESSMSKK</sequence>
<keyword evidence="2" id="KW-1185">Reference proteome</keyword>
<evidence type="ECO:0000313" key="1">
    <source>
        <dbReference type="EMBL" id="AFM05363.1"/>
    </source>
</evidence>
<dbReference type="RefSeq" id="WP_014798797.1">
    <property type="nucleotide sequence ID" value="NC_018018.1"/>
</dbReference>
<dbReference type="EMBL" id="CP003345">
    <property type="protein sequence ID" value="AFM05363.1"/>
    <property type="molecule type" value="Genomic_DNA"/>
</dbReference>
<dbReference type="KEGG" id="fli:Fleli_3022"/>
<name>I4AN28_BERLS</name>
<organism evidence="1 2">
    <name type="scientific">Bernardetia litoralis (strain ATCC 23117 / DSM 6794 / NBRC 15988 / NCIMB 1366 / Fx l1 / Sio-4)</name>
    <name type="common">Flexibacter litoralis</name>
    <dbReference type="NCBI Taxonomy" id="880071"/>
    <lineage>
        <taxon>Bacteria</taxon>
        <taxon>Pseudomonadati</taxon>
        <taxon>Bacteroidota</taxon>
        <taxon>Cytophagia</taxon>
        <taxon>Cytophagales</taxon>
        <taxon>Bernardetiaceae</taxon>
        <taxon>Bernardetia</taxon>
    </lineage>
</organism>
<accession>I4AN28</accession>
<gene>
    <name evidence="1" type="ordered locus">Fleli_3022</name>
</gene>
<dbReference type="STRING" id="880071.Fleli_3022"/>